<dbReference type="Proteomes" id="UP000253790">
    <property type="component" value="Chromosome"/>
</dbReference>
<organism evidence="3 4">
    <name type="scientific">Ornithinimicrobium avium</name>
    <dbReference type="NCBI Taxonomy" id="2283195"/>
    <lineage>
        <taxon>Bacteria</taxon>
        <taxon>Bacillati</taxon>
        <taxon>Actinomycetota</taxon>
        <taxon>Actinomycetes</taxon>
        <taxon>Micrococcales</taxon>
        <taxon>Ornithinimicrobiaceae</taxon>
        <taxon>Ornithinimicrobium</taxon>
    </lineage>
</organism>
<dbReference type="RefSeq" id="WP_114927808.1">
    <property type="nucleotide sequence ID" value="NZ_CP031229.1"/>
</dbReference>
<dbReference type="InterPro" id="IPR027417">
    <property type="entry name" value="P-loop_NTPase"/>
</dbReference>
<dbReference type="OrthoDB" id="8527901at2"/>
<evidence type="ECO:0000313" key="3">
    <source>
        <dbReference type="EMBL" id="AXH96043.1"/>
    </source>
</evidence>
<gene>
    <name evidence="3" type="ORF">DV701_07805</name>
</gene>
<feature type="region of interest" description="Disordered" evidence="2">
    <location>
        <begin position="392"/>
        <end position="414"/>
    </location>
</feature>
<keyword evidence="1" id="KW-0175">Coiled coil</keyword>
<dbReference type="KEGG" id="orn:DV701_07805"/>
<keyword evidence="4" id="KW-1185">Reference proteome</keyword>
<dbReference type="InterPro" id="IPR013496">
    <property type="entry name" value="CHP02680"/>
</dbReference>
<feature type="coiled-coil region" evidence="1">
    <location>
        <begin position="284"/>
        <end position="325"/>
    </location>
</feature>
<dbReference type="Pfam" id="PF13558">
    <property type="entry name" value="SbcC_Walker_B"/>
    <property type="match status" value="1"/>
</dbReference>
<evidence type="ECO:0000256" key="1">
    <source>
        <dbReference type="SAM" id="Coils"/>
    </source>
</evidence>
<proteinExistence type="predicted"/>
<dbReference type="NCBIfam" id="TIGR02680">
    <property type="entry name" value="TIGR02680 family protein"/>
    <property type="match status" value="1"/>
</dbReference>
<dbReference type="SUPFAM" id="SSF52540">
    <property type="entry name" value="P-loop containing nucleoside triphosphate hydrolases"/>
    <property type="match status" value="1"/>
</dbReference>
<name>A0A345NLY5_9MICO</name>
<sequence>MTTTATSGQDRYRMNRAGVLNVWQYDEQVFDFADGRLLLRGTNGAGKSKTLEMLLPFVIDGDASRLTASGRHHTSLVWLLLDGYEGQARTGYVWLEFARTGEDGEPQTLTCGVGMRATASAKRASSWFFTSSRRVGEDLALDDSAGPLGQSALAAALEDDELGQVFDSARRYREHVGQILFGLPPEQYDSLLRLIYWLRQPQVGEDIDPRRLAEQLVNALPVLDSGTVSDAGATFDELEAFGEDLDRRERAALALTDFVQTYAGYARSVIADRGQAALDAASAVTGARRRVRGSERELEEVAQRLTSATEAIAAAEQERAGSQARRAALESGPEARSRDRLVELGRRAADLGSALERASTDVDQAAGRAVRSGDHADAGCTAVHRRTQALHRATGEAAGAASRAGARPGPAPTAAVLSSAPVWAAPADLATTQDQLAAAGETHTGWAAQVRTLVGQVKAAVQVVEEARRAGEAAQADARRAEESAEAVQSRTEAARALVTEAERAVRAAETELSEALGSWRSDPVAVPLELPELSRDGLAGLESFVAAAAAPRQAEVGRSLAAAEQQESAARTLLADLRERRAAVDREVDPAPAPPPWRRDARDELPGAPLWRLVDFREDVPASDRARLEAALEGAGLLDAWVTPGGALLDGDRQDVVLTAAARTGAGEDRDGLGAVLAPDPDASDLVAPEVVVRVLRRVGLLDDGASAQGVPVAVSTVGAWVVGPAHGRTSKDTAQFIGASARAAERARRAAELDALIAEQETGRDAAAAAAQAARDLLAALQAWLAARPRHDRVLAAWAREESDREHLERAETELRAALDRAREARERAAARHTELVALAQRHDLPVTAQELDARRELARSAEEALSGLERAAAALTGELATWRERAERAREDAEQLDARRSAHERAGAAWQPVHAEHEELAAAAGAEIADLERRITELRRAEEAAAAEQAAQARSRDALLTAQGTVEGRLDGERAALADAEPRREEAFEALRALHAIPGLVASADVGADPDRPPADRDEVKELVGRSGSGHRTSNEVLQAMTALQSGPASTHEPRLVQTGPGDVFAAVARDDSAGDQPVARLAEVLSTRVATDRELLTERERDLFETHVLSQLGDALRGVRRQAEELVAAMNDQLTTVTTSQGIRVRLRWRLREDIPTDARRAVELLGQPLGALLPDERTELREALHRLIDLSRSEAPEDSYAEHLERALDYRQWFAFTVQYLRPEVQQWRDLHRKSALSQGEQKVLCYLPLFAAAAAHFTSLAGAAPHAPRFVLLDDAFPKIDARTHPRLFGLLVDLDLDFVMTSERLWGTHASVPSLAIYEALRSPAQRGIAQFEHRWDGQQLTAVGAH</sequence>
<reference evidence="3 4" key="1">
    <citation type="submission" date="2018-07" db="EMBL/GenBank/DDBJ databases">
        <title>Complete genome sequencing of Ornithinimicrobium sp. AMA3305.</title>
        <authorList>
            <person name="Bae J.-W."/>
        </authorList>
    </citation>
    <scope>NUCLEOTIDE SEQUENCE [LARGE SCALE GENOMIC DNA]</scope>
    <source>
        <strain evidence="3 4">AMA3305</strain>
    </source>
</reference>
<feature type="coiled-coil region" evidence="1">
    <location>
        <begin position="464"/>
        <end position="519"/>
    </location>
</feature>
<protein>
    <submittedName>
        <fullName evidence="3">TIGR02680 family protein</fullName>
    </submittedName>
</protein>
<dbReference type="EMBL" id="CP031229">
    <property type="protein sequence ID" value="AXH96043.1"/>
    <property type="molecule type" value="Genomic_DNA"/>
</dbReference>
<evidence type="ECO:0000313" key="4">
    <source>
        <dbReference type="Proteomes" id="UP000253790"/>
    </source>
</evidence>
<feature type="compositionally biased region" description="Low complexity" evidence="2">
    <location>
        <begin position="395"/>
        <end position="414"/>
    </location>
</feature>
<accession>A0A345NLY5</accession>
<feature type="coiled-coil region" evidence="1">
    <location>
        <begin position="807"/>
        <end position="951"/>
    </location>
</feature>
<evidence type="ECO:0000256" key="2">
    <source>
        <dbReference type="SAM" id="MobiDB-lite"/>
    </source>
</evidence>